<evidence type="ECO:0000313" key="1">
    <source>
        <dbReference type="EMBL" id="KAI5661953.1"/>
    </source>
</evidence>
<keyword evidence="2" id="KW-1185">Reference proteome</keyword>
<sequence length="182" mass="19569">MVRPGARRSDNDLGPMTNRTGRVEGRAVTASSRGVGGRHNTSDIPSTSAPIGPNPTQYFSKTQIPLNEVSSPGLQLSAQFFKQLARSVPVDSSYSSADYRATDCDNPSSDSGLGRDSCTSRSEETVRVSSLCIHSVEDDGDEREDDGGHDDDDDDDGDNDDNDDDDDDDVDDDDDDEPIHVA</sequence>
<proteinExistence type="predicted"/>
<dbReference type="Proteomes" id="UP001060085">
    <property type="component" value="Linkage Group LG05"/>
</dbReference>
<comment type="caution">
    <text evidence="1">The sequence shown here is derived from an EMBL/GenBank/DDBJ whole genome shotgun (WGS) entry which is preliminary data.</text>
</comment>
<reference evidence="2" key="1">
    <citation type="journal article" date="2023" name="Nat. Plants">
        <title>Single-cell RNA sequencing provides a high-resolution roadmap for understanding the multicellular compartmentation of specialized metabolism.</title>
        <authorList>
            <person name="Sun S."/>
            <person name="Shen X."/>
            <person name="Li Y."/>
            <person name="Li Y."/>
            <person name="Wang S."/>
            <person name="Li R."/>
            <person name="Zhang H."/>
            <person name="Shen G."/>
            <person name="Guo B."/>
            <person name="Wei J."/>
            <person name="Xu J."/>
            <person name="St-Pierre B."/>
            <person name="Chen S."/>
            <person name="Sun C."/>
        </authorList>
    </citation>
    <scope>NUCLEOTIDE SEQUENCE [LARGE SCALE GENOMIC DNA]</scope>
</reference>
<accession>A0ACC0APT0</accession>
<protein>
    <submittedName>
        <fullName evidence="1">Uncharacterized protein</fullName>
    </submittedName>
</protein>
<evidence type="ECO:0000313" key="2">
    <source>
        <dbReference type="Proteomes" id="UP001060085"/>
    </source>
</evidence>
<dbReference type="EMBL" id="CM044705">
    <property type="protein sequence ID" value="KAI5661953.1"/>
    <property type="molecule type" value="Genomic_DNA"/>
</dbReference>
<name>A0ACC0APT0_CATRO</name>
<organism evidence="1 2">
    <name type="scientific">Catharanthus roseus</name>
    <name type="common">Madagascar periwinkle</name>
    <name type="synonym">Vinca rosea</name>
    <dbReference type="NCBI Taxonomy" id="4058"/>
    <lineage>
        <taxon>Eukaryota</taxon>
        <taxon>Viridiplantae</taxon>
        <taxon>Streptophyta</taxon>
        <taxon>Embryophyta</taxon>
        <taxon>Tracheophyta</taxon>
        <taxon>Spermatophyta</taxon>
        <taxon>Magnoliopsida</taxon>
        <taxon>eudicotyledons</taxon>
        <taxon>Gunneridae</taxon>
        <taxon>Pentapetalae</taxon>
        <taxon>asterids</taxon>
        <taxon>lamiids</taxon>
        <taxon>Gentianales</taxon>
        <taxon>Apocynaceae</taxon>
        <taxon>Rauvolfioideae</taxon>
        <taxon>Vinceae</taxon>
        <taxon>Catharanthinae</taxon>
        <taxon>Catharanthus</taxon>
    </lineage>
</organism>
<gene>
    <name evidence="1" type="ORF">M9H77_21276</name>
</gene>